<dbReference type="GO" id="GO:0005975">
    <property type="term" value="P:carbohydrate metabolic process"/>
    <property type="evidence" value="ECO:0007669"/>
    <property type="project" value="InterPro"/>
</dbReference>
<keyword evidence="1" id="KW-0808">Transferase</keyword>
<proteinExistence type="predicted"/>
<keyword evidence="3" id="KW-1185">Reference proteome</keyword>
<dbReference type="PANTHER" id="PTHR19300">
    <property type="entry name" value="BETA-1,4-GALACTOSYLTRANSFERASE"/>
    <property type="match status" value="1"/>
</dbReference>
<dbReference type="PANTHER" id="PTHR19300:SF57">
    <property type="entry name" value="BETA-1,4-N-ACETYLGALACTOSAMINYLTRANSFERASE"/>
    <property type="match status" value="1"/>
</dbReference>
<evidence type="ECO:0000313" key="3">
    <source>
        <dbReference type="Proteomes" id="UP000050741"/>
    </source>
</evidence>
<dbReference type="Gene3D" id="3.90.550.10">
    <property type="entry name" value="Spore Coat Polysaccharide Biosynthesis Protein SpsA, Chain A"/>
    <property type="match status" value="1"/>
</dbReference>
<reference evidence="4" key="2">
    <citation type="submission" date="2016-06" db="UniProtKB">
        <authorList>
            <consortium name="WormBaseParasite"/>
        </authorList>
    </citation>
    <scope>IDENTIFICATION</scope>
</reference>
<feature type="domain" description="Galactosyltransferase C-terminal" evidence="2">
    <location>
        <begin position="59"/>
        <end position="127"/>
    </location>
</feature>
<dbReference type="SUPFAM" id="SSF53448">
    <property type="entry name" value="Nucleotide-diphospho-sugar transferases"/>
    <property type="match status" value="1"/>
</dbReference>
<protein>
    <submittedName>
        <fullName evidence="4">Glyco_transf_7C domain-containing protein</fullName>
    </submittedName>
</protein>
<sequence length="168" mass="18688">MVSLSVGVTRVAVSAGRSVSAHLKLAMNGRPHLLDNMNNYLERKVNPGTAICLTTDEWDNYKYEPGDKAWLGGVVAITPDQFSLINGFSNNYWGWGAEDQNLRERFKLANKSVIFVRGALGHYKSVELVHKPSDTTNPEVDCGCRKVLINDLAKSWKIDGLTNLNMHI</sequence>
<dbReference type="GO" id="GO:0008378">
    <property type="term" value="F:galactosyltransferase activity"/>
    <property type="evidence" value="ECO:0007669"/>
    <property type="project" value="TreeGrafter"/>
</dbReference>
<dbReference type="InterPro" id="IPR029044">
    <property type="entry name" value="Nucleotide-diphossugar_trans"/>
</dbReference>
<dbReference type="WBParaSite" id="GPLIN_000783000">
    <property type="protein sequence ID" value="GPLIN_000783000"/>
    <property type="gene ID" value="GPLIN_000783000"/>
</dbReference>
<dbReference type="Proteomes" id="UP000050741">
    <property type="component" value="Unassembled WGS sequence"/>
</dbReference>
<dbReference type="InterPro" id="IPR027791">
    <property type="entry name" value="Galactosyl_T_C"/>
</dbReference>
<dbReference type="PRINTS" id="PR02050">
    <property type="entry name" value="B14GALTRFASE"/>
</dbReference>
<dbReference type="InterPro" id="IPR003859">
    <property type="entry name" value="Galactosyl_T"/>
</dbReference>
<accession>A0A183C4N6</accession>
<reference evidence="3" key="1">
    <citation type="submission" date="2014-05" db="EMBL/GenBank/DDBJ databases">
        <title>The genome and life-stage specific transcriptomes of Globodera pallida elucidate key aspects of plant parasitism by a cyst nematode.</title>
        <authorList>
            <person name="Cotton J.A."/>
            <person name="Lilley C.J."/>
            <person name="Jones L.M."/>
            <person name="Kikuchi T."/>
            <person name="Reid A.J."/>
            <person name="Thorpe P."/>
            <person name="Tsai I.J."/>
            <person name="Beasley H."/>
            <person name="Blok V."/>
            <person name="Cock P.J.A."/>
            <person name="Van den Akker S.E."/>
            <person name="Holroyd N."/>
            <person name="Hunt M."/>
            <person name="Mantelin S."/>
            <person name="Naghra H."/>
            <person name="Pain A."/>
            <person name="Palomares-Rius J.E."/>
            <person name="Zarowiecki M."/>
            <person name="Berriman M."/>
            <person name="Jones J.T."/>
            <person name="Urwin P.E."/>
        </authorList>
    </citation>
    <scope>NUCLEOTIDE SEQUENCE [LARGE SCALE GENOMIC DNA]</scope>
    <source>
        <strain evidence="3">Lindley</strain>
    </source>
</reference>
<evidence type="ECO:0000259" key="2">
    <source>
        <dbReference type="Pfam" id="PF02709"/>
    </source>
</evidence>
<dbReference type="GO" id="GO:0005794">
    <property type="term" value="C:Golgi apparatus"/>
    <property type="evidence" value="ECO:0007669"/>
    <property type="project" value="TreeGrafter"/>
</dbReference>
<name>A0A183C4N6_GLOPA</name>
<organism evidence="3 4">
    <name type="scientific">Globodera pallida</name>
    <name type="common">Potato cyst nematode worm</name>
    <name type="synonym">Heterodera pallida</name>
    <dbReference type="NCBI Taxonomy" id="36090"/>
    <lineage>
        <taxon>Eukaryota</taxon>
        <taxon>Metazoa</taxon>
        <taxon>Ecdysozoa</taxon>
        <taxon>Nematoda</taxon>
        <taxon>Chromadorea</taxon>
        <taxon>Rhabditida</taxon>
        <taxon>Tylenchina</taxon>
        <taxon>Tylenchomorpha</taxon>
        <taxon>Tylenchoidea</taxon>
        <taxon>Heteroderidae</taxon>
        <taxon>Heteroderinae</taxon>
        <taxon>Globodera</taxon>
    </lineage>
</organism>
<dbReference type="AlphaFoldDB" id="A0A183C4N6"/>
<dbReference type="Pfam" id="PF02709">
    <property type="entry name" value="Glyco_transf_7C"/>
    <property type="match status" value="1"/>
</dbReference>
<evidence type="ECO:0000313" key="4">
    <source>
        <dbReference type="WBParaSite" id="GPLIN_000783000"/>
    </source>
</evidence>
<evidence type="ECO:0000256" key="1">
    <source>
        <dbReference type="ARBA" id="ARBA00022679"/>
    </source>
</evidence>